<keyword evidence="11" id="KW-0812">Transmembrane</keyword>
<dbReference type="InterPro" id="IPR013517">
    <property type="entry name" value="FG-GAP"/>
</dbReference>
<dbReference type="SMART" id="SM00191">
    <property type="entry name" value="Int_alpha"/>
    <property type="match status" value="4"/>
</dbReference>
<dbReference type="AlphaFoldDB" id="A0A564YE15"/>
<feature type="repeat" description="FG-GAP" evidence="10">
    <location>
        <begin position="25"/>
        <end position="81"/>
    </location>
</feature>
<accession>A0A564YE15</accession>
<reference evidence="14 15" key="1">
    <citation type="submission" date="2019-07" db="EMBL/GenBank/DDBJ databases">
        <authorList>
            <person name="Jastrzebski P J."/>
            <person name="Paukszto L."/>
            <person name="Jastrzebski P J."/>
        </authorList>
    </citation>
    <scope>NUCLEOTIDE SEQUENCE [LARGE SCALE GENOMIC DNA]</scope>
    <source>
        <strain evidence="14 15">WMS-il1</strain>
    </source>
</reference>
<feature type="repeat" description="FG-GAP" evidence="10">
    <location>
        <begin position="372"/>
        <end position="427"/>
    </location>
</feature>
<dbReference type="GO" id="GO:0005178">
    <property type="term" value="F:integrin binding"/>
    <property type="evidence" value="ECO:0007669"/>
    <property type="project" value="TreeGrafter"/>
</dbReference>
<evidence type="ECO:0000256" key="1">
    <source>
        <dbReference type="ARBA" id="ARBA00004479"/>
    </source>
</evidence>
<keyword evidence="7 11" id="KW-0472">Membrane</keyword>
<evidence type="ECO:0000313" key="14">
    <source>
        <dbReference type="EMBL" id="VUZ45517.1"/>
    </source>
</evidence>
<protein>
    <recommendedName>
        <fullName evidence="13">Integrin alpha third immunoglobulin-like domain-containing protein</fullName>
    </recommendedName>
</protein>
<feature type="chain" id="PRO_5022250777" description="Integrin alpha third immunoglobulin-like domain-containing protein" evidence="11">
    <location>
        <begin position="22"/>
        <end position="1213"/>
    </location>
</feature>
<comment type="similarity">
    <text evidence="2 11">Belongs to the integrin alpha chain family.</text>
</comment>
<evidence type="ECO:0000256" key="2">
    <source>
        <dbReference type="ARBA" id="ARBA00008054"/>
    </source>
</evidence>
<dbReference type="SUPFAM" id="SSF69318">
    <property type="entry name" value="Integrin alpha N-terminal domain"/>
    <property type="match status" value="1"/>
</dbReference>
<feature type="transmembrane region" description="Helical" evidence="11">
    <location>
        <begin position="1134"/>
        <end position="1157"/>
    </location>
</feature>
<keyword evidence="4" id="KW-0677">Repeat</keyword>
<comment type="subcellular location">
    <subcellularLocation>
        <location evidence="1 11">Membrane</location>
        <topology evidence="1 11">Single-pass type I membrane protein</topology>
    </subcellularLocation>
</comment>
<dbReference type="Gene3D" id="2.60.40.1510">
    <property type="entry name" value="ntegrin, alpha v. Chain A, domain 3"/>
    <property type="match status" value="1"/>
</dbReference>
<evidence type="ECO:0000256" key="9">
    <source>
        <dbReference type="ARBA" id="ARBA00023180"/>
    </source>
</evidence>
<dbReference type="GO" id="GO:0008305">
    <property type="term" value="C:integrin complex"/>
    <property type="evidence" value="ECO:0007669"/>
    <property type="project" value="InterPro"/>
</dbReference>
<dbReference type="PRINTS" id="PR01185">
    <property type="entry name" value="INTEGRINA"/>
</dbReference>
<dbReference type="PANTHER" id="PTHR23220">
    <property type="entry name" value="INTEGRIN ALPHA"/>
    <property type="match status" value="1"/>
</dbReference>
<evidence type="ECO:0000256" key="7">
    <source>
        <dbReference type="ARBA" id="ARBA00023136"/>
    </source>
</evidence>
<keyword evidence="6 11" id="KW-0401">Integrin</keyword>
<dbReference type="Gene3D" id="1.20.5.930">
    <property type="entry name" value="Bicelle-embedded integrin alpha(iib) transmembrane segment"/>
    <property type="match status" value="1"/>
</dbReference>
<evidence type="ECO:0000256" key="4">
    <source>
        <dbReference type="ARBA" id="ARBA00022737"/>
    </source>
</evidence>
<dbReference type="Proteomes" id="UP000321570">
    <property type="component" value="Unassembled WGS sequence"/>
</dbReference>
<feature type="repeat" description="FG-GAP" evidence="10">
    <location>
        <begin position="285"/>
        <end position="340"/>
    </location>
</feature>
<evidence type="ECO:0000256" key="8">
    <source>
        <dbReference type="ARBA" id="ARBA00023170"/>
    </source>
</evidence>
<dbReference type="GO" id="GO:0009897">
    <property type="term" value="C:external side of plasma membrane"/>
    <property type="evidence" value="ECO:0007669"/>
    <property type="project" value="TreeGrafter"/>
</dbReference>
<dbReference type="InterPro" id="IPR032695">
    <property type="entry name" value="Integrin_dom_sf"/>
</dbReference>
<name>A0A564YE15_HYMDI</name>
<evidence type="ECO:0000256" key="3">
    <source>
        <dbReference type="ARBA" id="ARBA00022729"/>
    </source>
</evidence>
<dbReference type="Gene3D" id="2.130.10.130">
    <property type="entry name" value="Integrin alpha, N-terminal"/>
    <property type="match status" value="1"/>
</dbReference>
<evidence type="ECO:0000256" key="6">
    <source>
        <dbReference type="ARBA" id="ARBA00023037"/>
    </source>
</evidence>
<feature type="domain" description="Integrin alpha third immunoglobulin-like" evidence="13">
    <location>
        <begin position="869"/>
        <end position="1118"/>
    </location>
</feature>
<dbReference type="GO" id="GO:0007160">
    <property type="term" value="P:cell-matrix adhesion"/>
    <property type="evidence" value="ECO:0007669"/>
    <property type="project" value="TreeGrafter"/>
</dbReference>
<evidence type="ECO:0000313" key="15">
    <source>
        <dbReference type="Proteomes" id="UP000321570"/>
    </source>
</evidence>
<dbReference type="GO" id="GO:0033627">
    <property type="term" value="P:cell adhesion mediated by integrin"/>
    <property type="evidence" value="ECO:0007669"/>
    <property type="project" value="TreeGrafter"/>
</dbReference>
<keyword evidence="5 11" id="KW-0130">Cell adhesion</keyword>
<dbReference type="PROSITE" id="PS51470">
    <property type="entry name" value="FG_GAP"/>
    <property type="match status" value="4"/>
</dbReference>
<dbReference type="InterPro" id="IPR013519">
    <property type="entry name" value="Int_alpha_beta-p"/>
</dbReference>
<evidence type="ECO:0000256" key="10">
    <source>
        <dbReference type="PROSITE-ProRule" id="PRU00803"/>
    </source>
</evidence>
<dbReference type="PANTHER" id="PTHR23220:SF122">
    <property type="entry name" value="INTEGRIN ALPHA-PS1"/>
    <property type="match status" value="1"/>
</dbReference>
<keyword evidence="3 11" id="KW-0732">Signal</keyword>
<feature type="compositionally biased region" description="Basic and acidic residues" evidence="12">
    <location>
        <begin position="1173"/>
        <end position="1187"/>
    </location>
</feature>
<dbReference type="Pfam" id="PF01839">
    <property type="entry name" value="FG-GAP"/>
    <property type="match status" value="2"/>
</dbReference>
<keyword evidence="11" id="KW-1133">Transmembrane helix</keyword>
<feature type="repeat" description="FG-GAP" evidence="10">
    <location>
        <begin position="433"/>
        <end position="496"/>
    </location>
</feature>
<dbReference type="GO" id="GO:0007229">
    <property type="term" value="P:integrin-mediated signaling pathway"/>
    <property type="evidence" value="ECO:0007669"/>
    <property type="project" value="UniProtKB-KW"/>
</dbReference>
<dbReference type="EMBL" id="CABIJS010000177">
    <property type="protein sequence ID" value="VUZ45517.1"/>
    <property type="molecule type" value="Genomic_DNA"/>
</dbReference>
<dbReference type="SUPFAM" id="SSF69179">
    <property type="entry name" value="Integrin domains"/>
    <property type="match status" value="2"/>
</dbReference>
<keyword evidence="9" id="KW-0325">Glycoprotein</keyword>
<proteinExistence type="inferred from homology"/>
<dbReference type="InterPro" id="IPR028994">
    <property type="entry name" value="Integrin_alpha_N"/>
</dbReference>
<dbReference type="InterPro" id="IPR000413">
    <property type="entry name" value="Integrin_alpha"/>
</dbReference>
<dbReference type="InterPro" id="IPR048286">
    <property type="entry name" value="Integrin_alpha_Ig-like_3"/>
</dbReference>
<keyword evidence="8 11" id="KW-0675">Receptor</keyword>
<keyword evidence="15" id="KW-1185">Reference proteome</keyword>
<sequence length="1213" mass="133805">MIVLNSAIYFGTLLLFSSSFAFNIEVTHPSVKSGKVKSLFGFSVAGHRKQNDERGLIVGAPSDDKSGSIYWCPYQSNQCRNITFNIYKAASYSYTELGHELFGYSLSTLPLQQDRLAVACSPRLAYEVTGKLFVTGGCFAFSNTLSDPQFLGASTCLNIPDSSRSIDLRFCLDGASASYFHNTFTDIIISGSPYYQFARGIGLVSNMTEFKPVRRTDSSNLGDYSLLGSSSIISDHVYSSASDTNKPIVSVFGAPGVPQTKDEKGSGFVILNVIEKNTNQIIIPQAQLLQGSRFGSRFGHAVALIDLNGDGWDDLLVGAPFEQQMDPSALQKLDTEGRSTLSGSAAFGSVYIFWNQHRRLPSITAFSDSDIQILKPPPILSLKSGFGSVITTLGDIDHDGIDDFAIGAPYDEGGGSVIIYHGSKDKKIGAPTQIINTTILPGPLKSFGFSLSSGGLDLDMNGYPDLAVGAPESNKVVVFRTRPVIRVKVFVVREDGSSHVGEKLDTLEDCTRDTQILPGYWAPQVRCMNVKILATFTPVDPVQCSQQTIPIRLLLTVNPPEHWLKEDFSNITVTASGDEKAPIASLFGEKLLKISDPEVRVFYQRSTGNNCDNMPENSDESLPFLLLLNSQRAICRDYSVPPDTPPTLSELAQAAIVRLAFRDVNMVDLSSPLRFGVKWLLDAPSPPSPYADLINYPINNPIENTDELQITFSSECQARPCNTILLPKFEYIVTRDKDGPVVFVGDDEHQTIEIRATVTNRGSDPSYATSVYTSYPESLLDLNTHARDINQRPISVKPGLALCHFGNPLPPRREATCVLRFNVLGQQLMKASKNFTINSTISSSPKFPPKALAPLSDSITVKVKMSVNVSVTGEILPDAAYYSGNVTDGILVNNGENKIGSTRLLVRVRIQNLRKHSLIPNSRLVIDWPYEIADVITEDDGKYLFYLLEKPYVTKTDLPSTSNSTITCDSRVLDKLVNPHNYRVFKSLMPQPRGEPVATAPVDLPLNHPAGYPPLKSQLELEKMPYQGDIKRVRTNLTCYNGQLRCIPIVCDLGPLSYRAGVITFEMPARLWDNTMRQDFKDIFLTSVQMTATWRASVSYTIDAGDKEYASDDFELKIFNDMEPEPVYPKNMPLYIGLAVFAGLLLLAILIIILWKAKFFERKKFKRRGKNGTTKEPKPTNPEERPLKITNIPPPSHSSLHSPPISAYGHMNS</sequence>
<dbReference type="Gene3D" id="2.60.40.1530">
    <property type="entry name" value="ntegrin, alpha v. Chain A, domain 4"/>
    <property type="match status" value="1"/>
</dbReference>
<feature type="region of interest" description="Disordered" evidence="12">
    <location>
        <begin position="1169"/>
        <end position="1213"/>
    </location>
</feature>
<organism evidence="14 15">
    <name type="scientific">Hymenolepis diminuta</name>
    <name type="common">Rat tapeworm</name>
    <dbReference type="NCBI Taxonomy" id="6216"/>
    <lineage>
        <taxon>Eukaryota</taxon>
        <taxon>Metazoa</taxon>
        <taxon>Spiralia</taxon>
        <taxon>Lophotrochozoa</taxon>
        <taxon>Platyhelminthes</taxon>
        <taxon>Cestoda</taxon>
        <taxon>Eucestoda</taxon>
        <taxon>Cyclophyllidea</taxon>
        <taxon>Hymenolepididae</taxon>
        <taxon>Hymenolepis</taxon>
    </lineage>
</organism>
<feature type="signal peptide" evidence="11">
    <location>
        <begin position="1"/>
        <end position="21"/>
    </location>
</feature>
<feature type="compositionally biased region" description="Low complexity" evidence="12">
    <location>
        <begin position="1197"/>
        <end position="1206"/>
    </location>
</feature>
<evidence type="ECO:0000256" key="12">
    <source>
        <dbReference type="SAM" id="MobiDB-lite"/>
    </source>
</evidence>
<dbReference type="GO" id="GO:0098609">
    <property type="term" value="P:cell-cell adhesion"/>
    <property type="evidence" value="ECO:0007669"/>
    <property type="project" value="TreeGrafter"/>
</dbReference>
<gene>
    <name evidence="14" type="ORF">WMSIL1_LOCUS5491</name>
</gene>
<evidence type="ECO:0000256" key="5">
    <source>
        <dbReference type="ARBA" id="ARBA00022889"/>
    </source>
</evidence>
<dbReference type="Pfam" id="PF20806">
    <property type="entry name" value="Integrin_A_Ig_3"/>
    <property type="match status" value="1"/>
</dbReference>
<evidence type="ECO:0000256" key="11">
    <source>
        <dbReference type="RuleBase" id="RU003762"/>
    </source>
</evidence>
<evidence type="ECO:0000259" key="13">
    <source>
        <dbReference type="Pfam" id="PF20806"/>
    </source>
</evidence>